<comment type="caution">
    <text evidence="3">The sequence shown here is derived from an EMBL/GenBank/DDBJ whole genome shotgun (WGS) entry which is preliminary data.</text>
</comment>
<keyword evidence="4" id="KW-1185">Reference proteome</keyword>
<dbReference type="PANTHER" id="PTHR47481">
    <property type="match status" value="1"/>
</dbReference>
<dbReference type="EMBL" id="JAUUTY010000007">
    <property type="protein sequence ID" value="KAK1608266.1"/>
    <property type="molecule type" value="Genomic_DNA"/>
</dbReference>
<reference evidence="3" key="1">
    <citation type="submission" date="2023-07" db="EMBL/GenBank/DDBJ databases">
        <title>A chromosome-level genome assembly of Lolium multiflorum.</title>
        <authorList>
            <person name="Chen Y."/>
            <person name="Copetti D."/>
            <person name="Kolliker R."/>
            <person name="Studer B."/>
        </authorList>
    </citation>
    <scope>NUCLEOTIDE SEQUENCE</scope>
    <source>
        <strain evidence="3">02402/16</strain>
        <tissue evidence="3">Leaf</tissue>
    </source>
</reference>
<feature type="region of interest" description="Disordered" evidence="1">
    <location>
        <begin position="244"/>
        <end position="312"/>
    </location>
</feature>
<evidence type="ECO:0000256" key="1">
    <source>
        <dbReference type="SAM" id="MobiDB-lite"/>
    </source>
</evidence>
<sequence>MGTLPAANDALSTTLAAGSSSLAPVVSIGSISSLITIRLTRENFLLWRTQAVPALHAAHLYGYVDGSIAAPPHTITEGTGNAAREVSNPAFLSWYQQDQLVMIALLGSMSEDIVGQMTQLTTSAAVWSSLHSMFASQNRARVMQIRYQLSNIRKKDLSASAYFNRVKSLADSMAAIGAPLRDDEVLGYMLAGLGSEYEPLVVSITTRDQPVSLNSFYAYLIGAELRIEQQTAVNDIHSSANSAARRFNGAPGEPRGGPGYGGPGGHDAPGGQGGGNQGGGRDNQQQQQPRRNGNGNYNGGNGGQQRRNGPKCQICSKFGHDALRCRQRFNHTYQPEDNREQQRMANAANTSSGYTGDTNWYLDSGATDHLTSDLDRLHVHDRYQGKDHVQVANGAGTPRSAPASATEPTSPAHDDPPCDHVDHDARYHAGPAFPDGPGSPSPTRSTRDCATPLATSPASPAASPPSPAAPPSPPAPPAQHPMLTRLRTNKVFPKILTDGTVRYDPKRRAFFAEPVSYRAALADDKWRLAMEAEFDALHRNRTWSLVPRPPGTNEIGCKWIYKTKLRADGSLDKHKARLVARGFTQQYGIDYLDTFSPVVKAATVHLVLSLAVSRDWHLRQIDISNAFLHGVLTETAYMQQPPGFQDPEHPDYVCKLHKSIYGLKQSPRAWYSRLSDRLQQLGFAPSAADTSLFIFRQRDLTVYMLVYVDDIVIASSSQVACDRLLRQLSLTFPVKDLGPLQFFLGIEAVRNSGGMSLTQRKYAEDLLCRTHMENCKSASTPMDTREKLSCESGTRLGEDDAFRYRSTVGALQYLTLTRPDISFAVNKVCQFLSKPTDVHWEAVKRILRFVKGTVTTGLYLRRSPSTLLSVFTDADWAGDPDDRRSTGGFVVFFGPNLISWSARKQPTVSRSSTEAEYKALANGPASSSSFLRLLLVTSSSEKELEDDASVEELESDSVSSLNGRRRRAARASDLVLALASFLAAASSSAASCASSRSNLASESSSSSSSCPSSSSSSSPSLPATPPSTS</sequence>
<feature type="domain" description="Reverse transcriptase Ty1/copia-type" evidence="2">
    <location>
        <begin position="540"/>
        <end position="782"/>
    </location>
</feature>
<dbReference type="AlphaFoldDB" id="A0AAD8QSR0"/>
<accession>A0AAD8QSR0</accession>
<feature type="compositionally biased region" description="Low complexity" evidence="1">
    <location>
        <begin position="450"/>
        <end position="461"/>
    </location>
</feature>
<name>A0AAD8QSR0_LOLMU</name>
<feature type="compositionally biased region" description="Basic and acidic residues" evidence="1">
    <location>
        <begin position="412"/>
        <end position="427"/>
    </location>
</feature>
<dbReference type="SUPFAM" id="SSF56672">
    <property type="entry name" value="DNA/RNA polymerases"/>
    <property type="match status" value="1"/>
</dbReference>
<organism evidence="3 4">
    <name type="scientific">Lolium multiflorum</name>
    <name type="common">Italian ryegrass</name>
    <name type="synonym">Lolium perenne subsp. multiflorum</name>
    <dbReference type="NCBI Taxonomy" id="4521"/>
    <lineage>
        <taxon>Eukaryota</taxon>
        <taxon>Viridiplantae</taxon>
        <taxon>Streptophyta</taxon>
        <taxon>Embryophyta</taxon>
        <taxon>Tracheophyta</taxon>
        <taxon>Spermatophyta</taxon>
        <taxon>Magnoliopsida</taxon>
        <taxon>Liliopsida</taxon>
        <taxon>Poales</taxon>
        <taxon>Poaceae</taxon>
        <taxon>BOP clade</taxon>
        <taxon>Pooideae</taxon>
        <taxon>Poodae</taxon>
        <taxon>Poeae</taxon>
        <taxon>Poeae Chloroplast Group 2 (Poeae type)</taxon>
        <taxon>Loliodinae</taxon>
        <taxon>Loliinae</taxon>
        <taxon>Lolium</taxon>
    </lineage>
</organism>
<gene>
    <name evidence="3" type="ORF">QYE76_031939</name>
</gene>
<dbReference type="Pfam" id="PF14223">
    <property type="entry name" value="Retrotran_gag_2"/>
    <property type="match status" value="1"/>
</dbReference>
<dbReference type="CDD" id="cd09272">
    <property type="entry name" value="RNase_HI_RT_Ty1"/>
    <property type="match status" value="1"/>
</dbReference>
<feature type="compositionally biased region" description="Low complexity" evidence="1">
    <location>
        <begin position="999"/>
        <end position="1021"/>
    </location>
</feature>
<feature type="compositionally biased region" description="Low complexity" evidence="1">
    <location>
        <begin position="397"/>
        <end position="411"/>
    </location>
</feature>
<evidence type="ECO:0000259" key="2">
    <source>
        <dbReference type="Pfam" id="PF07727"/>
    </source>
</evidence>
<dbReference type="Proteomes" id="UP001231189">
    <property type="component" value="Unassembled WGS sequence"/>
</dbReference>
<feature type="region of interest" description="Disordered" evidence="1">
    <location>
        <begin position="999"/>
        <end position="1029"/>
    </location>
</feature>
<feature type="compositionally biased region" description="Low complexity" evidence="1">
    <location>
        <begin position="282"/>
        <end position="295"/>
    </location>
</feature>
<evidence type="ECO:0000313" key="4">
    <source>
        <dbReference type="Proteomes" id="UP001231189"/>
    </source>
</evidence>
<evidence type="ECO:0000313" key="3">
    <source>
        <dbReference type="EMBL" id="KAK1608266.1"/>
    </source>
</evidence>
<proteinExistence type="predicted"/>
<dbReference type="Pfam" id="PF07727">
    <property type="entry name" value="RVT_2"/>
    <property type="match status" value="1"/>
</dbReference>
<dbReference type="InterPro" id="IPR043502">
    <property type="entry name" value="DNA/RNA_pol_sf"/>
</dbReference>
<feature type="compositionally biased region" description="Pro residues" evidence="1">
    <location>
        <begin position="462"/>
        <end position="479"/>
    </location>
</feature>
<dbReference type="InterPro" id="IPR013103">
    <property type="entry name" value="RVT_2"/>
</dbReference>
<feature type="compositionally biased region" description="Gly residues" evidence="1">
    <location>
        <begin position="254"/>
        <end position="281"/>
    </location>
</feature>
<dbReference type="PANTHER" id="PTHR47481:SF31">
    <property type="entry name" value="OS01G0873500 PROTEIN"/>
    <property type="match status" value="1"/>
</dbReference>
<feature type="region of interest" description="Disordered" evidence="1">
    <location>
        <begin position="945"/>
        <end position="964"/>
    </location>
</feature>
<feature type="region of interest" description="Disordered" evidence="1">
    <location>
        <begin position="391"/>
        <end position="481"/>
    </location>
</feature>
<feature type="compositionally biased region" description="Acidic residues" evidence="1">
    <location>
        <begin position="945"/>
        <end position="955"/>
    </location>
</feature>
<protein>
    <recommendedName>
        <fullName evidence="2">Reverse transcriptase Ty1/copia-type domain-containing protein</fullName>
    </recommendedName>
</protein>